<sequence>MKIQVLNRAAEPFESTWDGVTRQRVKQWCLLEIDGLPTAFQITVDPGKEHTPGEYELAPESYSVSNGRLTMSRVVLRQVAPAKVQPGKAA</sequence>
<dbReference type="OrthoDB" id="5957519at2"/>
<evidence type="ECO:0008006" key="3">
    <source>
        <dbReference type="Google" id="ProtNLM"/>
    </source>
</evidence>
<accession>A0A160MZU0</accession>
<proteinExistence type="predicted"/>
<dbReference type="Gene3D" id="2.40.50.140">
    <property type="entry name" value="Nucleic acid-binding proteins"/>
    <property type="match status" value="1"/>
</dbReference>
<reference evidence="1 2" key="1">
    <citation type="submission" date="2016-02" db="EMBL/GenBank/DDBJ databases">
        <title>Complete genome sequencing and analysis of ATSB10, Dyella thiooxydans isolated from rhizosphere soil of sunflower (Helianthus annuus L.).</title>
        <authorList>
            <person name="Lee Y."/>
            <person name="Hwangbo K."/>
            <person name="Chung H."/>
            <person name="Yoo J."/>
            <person name="Kim K.Y."/>
            <person name="Sa T.M."/>
            <person name="Um Y."/>
            <person name="Madhaiyan M."/>
        </authorList>
    </citation>
    <scope>NUCLEOTIDE SEQUENCE [LARGE SCALE GENOMIC DNA]</scope>
    <source>
        <strain evidence="1 2">ATSB10</strain>
    </source>
</reference>
<dbReference type="AlphaFoldDB" id="A0A160MZU0"/>
<gene>
    <name evidence="1" type="ORF">ATSB10_09640</name>
</gene>
<dbReference type="STRING" id="445710.ATSB10_09640"/>
<keyword evidence="2" id="KW-1185">Reference proteome</keyword>
<protein>
    <recommendedName>
        <fullName evidence="3">Single-stranded DNA-binding protein</fullName>
    </recommendedName>
</protein>
<dbReference type="Proteomes" id="UP000077255">
    <property type="component" value="Chromosome"/>
</dbReference>
<evidence type="ECO:0000313" key="2">
    <source>
        <dbReference type="Proteomes" id="UP000077255"/>
    </source>
</evidence>
<organism evidence="1 2">
    <name type="scientific">Dyella thiooxydans</name>
    <dbReference type="NCBI Taxonomy" id="445710"/>
    <lineage>
        <taxon>Bacteria</taxon>
        <taxon>Pseudomonadati</taxon>
        <taxon>Pseudomonadota</taxon>
        <taxon>Gammaproteobacteria</taxon>
        <taxon>Lysobacterales</taxon>
        <taxon>Rhodanobacteraceae</taxon>
        <taxon>Dyella</taxon>
    </lineage>
</organism>
<dbReference type="PATRIC" id="fig|445710.3.peg.961"/>
<dbReference type="EMBL" id="CP014841">
    <property type="protein sequence ID" value="AND68418.1"/>
    <property type="molecule type" value="Genomic_DNA"/>
</dbReference>
<dbReference type="KEGG" id="dtx:ATSB10_09640"/>
<evidence type="ECO:0000313" key="1">
    <source>
        <dbReference type="EMBL" id="AND68418.1"/>
    </source>
</evidence>
<dbReference type="RefSeq" id="WP_063670902.1">
    <property type="nucleotide sequence ID" value="NZ_CP014841.1"/>
</dbReference>
<name>A0A160MZU0_9GAMM</name>
<dbReference type="InterPro" id="IPR012340">
    <property type="entry name" value="NA-bd_OB-fold"/>
</dbReference>